<reference evidence="2" key="2">
    <citation type="submission" date="2020-02" db="EMBL/GenBank/DDBJ databases">
        <authorList>
            <person name="Littmann E."/>
            <person name="Sorbara M."/>
        </authorList>
    </citation>
    <scope>NUCLEOTIDE SEQUENCE</scope>
    <source>
        <strain evidence="2">MSK.1.17</strain>
    </source>
</reference>
<proteinExistence type="predicted"/>
<evidence type="ECO:0000313" key="4">
    <source>
        <dbReference type="Proteomes" id="UP001299608"/>
    </source>
</evidence>
<evidence type="ECO:0000313" key="2">
    <source>
        <dbReference type="EMBL" id="NSJ47851.1"/>
    </source>
</evidence>
<gene>
    <name evidence="2" type="ORF">G5B36_03965</name>
    <name evidence="1" type="ORF">L0N08_18620</name>
</gene>
<keyword evidence="3" id="KW-1185">Reference proteome</keyword>
<reference evidence="1" key="3">
    <citation type="submission" date="2022-01" db="EMBL/GenBank/DDBJ databases">
        <title>Collection of gut derived symbiotic bacterial strains cultured from healthy donors.</title>
        <authorList>
            <person name="Lin H."/>
            <person name="Kohout C."/>
            <person name="Waligurski E."/>
            <person name="Pamer E.G."/>
        </authorList>
    </citation>
    <scope>NUCLEOTIDE SEQUENCE</scope>
    <source>
        <strain evidence="1">DFI.6.55</strain>
    </source>
</reference>
<dbReference type="AlphaFoldDB" id="A0AAW5C307"/>
<sequence>MGFWHNPVKEAGGWEAMAAQGMTDEEISIMEKEGYDMSPVRAKKTELAAQDQAEEEAFAKQRKATAVPTDLNRLTPYRLTPRCTESDFFRDVAGKAPLFGKGRWQEKFANAPMIYGAVVQANTALWHPGTEAFLPAVFVLALDSAHIYDMEWLTATAEKISEMKVSPVVPADCQEFIHILRDDQSDFCFPLGTSLAGGADAWCVTYKFDKQTILPGSRLPEDGIVPFLLEAKPKKQIPIQLASIPGKYYQA</sequence>
<evidence type="ECO:0008006" key="5">
    <source>
        <dbReference type="Google" id="ProtNLM"/>
    </source>
</evidence>
<organism evidence="1 4">
    <name type="scientific">Enterocloster aldenensis</name>
    <dbReference type="NCBI Taxonomy" id="358742"/>
    <lineage>
        <taxon>Bacteria</taxon>
        <taxon>Bacillati</taxon>
        <taxon>Bacillota</taxon>
        <taxon>Clostridia</taxon>
        <taxon>Lachnospirales</taxon>
        <taxon>Lachnospiraceae</taxon>
        <taxon>Enterocloster</taxon>
    </lineage>
</organism>
<evidence type="ECO:0000313" key="1">
    <source>
        <dbReference type="EMBL" id="MCG4747444.1"/>
    </source>
</evidence>
<name>A0AAW5C307_9FIRM</name>
<evidence type="ECO:0000313" key="3">
    <source>
        <dbReference type="Proteomes" id="UP000669239"/>
    </source>
</evidence>
<accession>A0AAW5C307</accession>
<reference evidence="2 3" key="1">
    <citation type="journal article" date="2020" name="Cell Host Microbe">
        <title>Functional and Genomic Variation between Human-Derived Isolates of Lachnospiraceae Reveals Inter- and Intra-Species Diversity.</title>
        <authorList>
            <person name="Sorbara M.T."/>
            <person name="Littmann E.R."/>
            <person name="Fontana E."/>
            <person name="Moody T.U."/>
            <person name="Kohout C.E."/>
            <person name="Gjonbalaj M."/>
            <person name="Eaton V."/>
            <person name="Seok R."/>
            <person name="Leiner I.M."/>
            <person name="Pamer E.G."/>
        </authorList>
    </citation>
    <scope>NUCLEOTIDE SEQUENCE [LARGE SCALE GENOMIC DNA]</scope>
    <source>
        <strain evidence="2 3">MSK.1.17</strain>
    </source>
</reference>
<comment type="caution">
    <text evidence="1">The sequence shown here is derived from an EMBL/GenBank/DDBJ whole genome shotgun (WGS) entry which is preliminary data.</text>
</comment>
<dbReference type="GeneID" id="97208869"/>
<protein>
    <recommendedName>
        <fullName evidence="5">RES domain-containing protein</fullName>
    </recommendedName>
</protein>
<dbReference type="Proteomes" id="UP001299608">
    <property type="component" value="Unassembled WGS sequence"/>
</dbReference>
<dbReference type="Proteomes" id="UP000669239">
    <property type="component" value="Unassembled WGS sequence"/>
</dbReference>
<dbReference type="RefSeq" id="WP_165641252.1">
    <property type="nucleotide sequence ID" value="NZ_BAABZL010000001.1"/>
</dbReference>
<dbReference type="EMBL" id="JAAITT010000004">
    <property type="protein sequence ID" value="NSJ47851.1"/>
    <property type="molecule type" value="Genomic_DNA"/>
</dbReference>
<dbReference type="EMBL" id="JAKNGE010000024">
    <property type="protein sequence ID" value="MCG4747444.1"/>
    <property type="molecule type" value="Genomic_DNA"/>
</dbReference>